<evidence type="ECO:0000259" key="1">
    <source>
        <dbReference type="Pfam" id="PF07596"/>
    </source>
</evidence>
<reference evidence="2 3" key="1">
    <citation type="submission" date="2019-02" db="EMBL/GenBank/DDBJ databases">
        <title>Deep-cultivation of Planctomycetes and their phenomic and genomic characterization uncovers novel biology.</title>
        <authorList>
            <person name="Wiegand S."/>
            <person name="Jogler M."/>
            <person name="Boedeker C."/>
            <person name="Pinto D."/>
            <person name="Vollmers J."/>
            <person name="Rivas-Marin E."/>
            <person name="Kohn T."/>
            <person name="Peeters S.H."/>
            <person name="Heuer A."/>
            <person name="Rast P."/>
            <person name="Oberbeckmann S."/>
            <person name="Bunk B."/>
            <person name="Jeske O."/>
            <person name="Meyerdierks A."/>
            <person name="Storesund J.E."/>
            <person name="Kallscheuer N."/>
            <person name="Luecker S."/>
            <person name="Lage O.M."/>
            <person name="Pohl T."/>
            <person name="Merkel B.J."/>
            <person name="Hornburger P."/>
            <person name="Mueller R.-W."/>
            <person name="Bruemmer F."/>
            <person name="Labrenz M."/>
            <person name="Spormann A.M."/>
            <person name="Op den Camp H."/>
            <person name="Overmann J."/>
            <person name="Amann R."/>
            <person name="Jetten M.S.M."/>
            <person name="Mascher T."/>
            <person name="Medema M.H."/>
            <person name="Devos D.P."/>
            <person name="Kaster A.-K."/>
            <person name="Ovreas L."/>
            <person name="Rohde M."/>
            <person name="Galperin M.Y."/>
            <person name="Jogler C."/>
        </authorList>
    </citation>
    <scope>NUCLEOTIDE SEQUENCE [LARGE SCALE GENOMIC DNA]</scope>
    <source>
        <strain evidence="2 3">V22</strain>
    </source>
</reference>
<organism evidence="2 3">
    <name type="scientific">Calycomorphotria hydatis</name>
    <dbReference type="NCBI Taxonomy" id="2528027"/>
    <lineage>
        <taxon>Bacteria</taxon>
        <taxon>Pseudomonadati</taxon>
        <taxon>Planctomycetota</taxon>
        <taxon>Planctomycetia</taxon>
        <taxon>Planctomycetales</taxon>
        <taxon>Planctomycetaceae</taxon>
        <taxon>Calycomorphotria</taxon>
    </lineage>
</organism>
<dbReference type="InterPro" id="IPR011453">
    <property type="entry name" value="DUF1559"/>
</dbReference>
<gene>
    <name evidence="2" type="ORF">V22_37150</name>
</gene>
<dbReference type="Pfam" id="PF07596">
    <property type="entry name" value="SBP_bac_10"/>
    <property type="match status" value="1"/>
</dbReference>
<dbReference type="NCBIfam" id="TIGR04294">
    <property type="entry name" value="pre_pil_HX9DG"/>
    <property type="match status" value="1"/>
</dbReference>
<keyword evidence="3" id="KW-1185">Reference proteome</keyword>
<dbReference type="InterPro" id="IPR012902">
    <property type="entry name" value="N_methyl_site"/>
</dbReference>
<dbReference type="AlphaFoldDB" id="A0A517TDK0"/>
<dbReference type="PROSITE" id="PS00409">
    <property type="entry name" value="PROKAR_NTER_METHYL"/>
    <property type="match status" value="1"/>
</dbReference>
<protein>
    <submittedName>
        <fullName evidence="2">Putative major pilin subunit</fullName>
    </submittedName>
</protein>
<dbReference type="PANTHER" id="PTHR30093">
    <property type="entry name" value="GENERAL SECRETION PATHWAY PROTEIN G"/>
    <property type="match status" value="1"/>
</dbReference>
<evidence type="ECO:0000313" key="2">
    <source>
        <dbReference type="EMBL" id="QDT66448.1"/>
    </source>
</evidence>
<dbReference type="RefSeq" id="WP_231734080.1">
    <property type="nucleotide sequence ID" value="NZ_CP036316.1"/>
</dbReference>
<dbReference type="NCBIfam" id="TIGR02532">
    <property type="entry name" value="IV_pilin_GFxxxE"/>
    <property type="match status" value="1"/>
</dbReference>
<dbReference type="InterPro" id="IPR045584">
    <property type="entry name" value="Pilin-like"/>
</dbReference>
<dbReference type="Gene3D" id="3.30.700.10">
    <property type="entry name" value="Glycoprotein, Type 4 Pilin"/>
    <property type="match status" value="1"/>
</dbReference>
<dbReference type="Proteomes" id="UP000319976">
    <property type="component" value="Chromosome"/>
</dbReference>
<proteinExistence type="predicted"/>
<dbReference type="EMBL" id="CP036316">
    <property type="protein sequence ID" value="QDT66448.1"/>
    <property type="molecule type" value="Genomic_DNA"/>
</dbReference>
<dbReference type="SUPFAM" id="SSF54523">
    <property type="entry name" value="Pili subunits"/>
    <property type="match status" value="1"/>
</dbReference>
<sequence length="347" mass="37000">MPYKMNTVWRRGFTLIELLVVIAIIAILIALLLPAVQQAREAARRSSCKNNLKQLGIALHNYHDTHKTLPPGYVDEQNSTGPAIADNQGHWAWSAMIMPFVEQAAAYQTLDVGNTRASVAIASHKDIMQAQYAMFRCPSSPSPQFHDSSKSPGYAIVGVGSGGGGLSVTNYVLSNTIGNPAGIRATDYLDGRTGAVGAFWGDSRCRFRDITDGLSNTIVAGERGYDPDVNWHASMLFTVRDADGLGPACGPQAAGGTPLCGTLGGTNQGVASIMGSTRYGINPVLGTYIQAGYSSFHFGGAQFLFGDGSVHFLSENIDNTWSTTDFDVDSLMEYLASIQDGQAVGEF</sequence>
<dbReference type="KEGG" id="chya:V22_37150"/>
<dbReference type="Pfam" id="PF07963">
    <property type="entry name" value="N_methyl"/>
    <property type="match status" value="1"/>
</dbReference>
<feature type="domain" description="DUF1559" evidence="1">
    <location>
        <begin position="37"/>
        <end position="319"/>
    </location>
</feature>
<accession>A0A517TDK0</accession>
<evidence type="ECO:0000313" key="3">
    <source>
        <dbReference type="Proteomes" id="UP000319976"/>
    </source>
</evidence>
<dbReference type="InterPro" id="IPR027558">
    <property type="entry name" value="Pre_pil_HX9DG_C"/>
</dbReference>
<name>A0A517TDK0_9PLAN</name>
<dbReference type="PANTHER" id="PTHR30093:SF2">
    <property type="entry name" value="TYPE II SECRETION SYSTEM PROTEIN H"/>
    <property type="match status" value="1"/>
</dbReference>